<dbReference type="EMBL" id="AAYY01000006">
    <property type="protein sequence ID" value="EDP43714.1"/>
    <property type="molecule type" value="Genomic_DNA"/>
</dbReference>
<organism evidence="2 3">
    <name type="scientific">Malassezia globosa (strain ATCC MYA-4612 / CBS 7966)</name>
    <name type="common">Dandruff-associated fungus</name>
    <dbReference type="NCBI Taxonomy" id="425265"/>
    <lineage>
        <taxon>Eukaryota</taxon>
        <taxon>Fungi</taxon>
        <taxon>Dikarya</taxon>
        <taxon>Basidiomycota</taxon>
        <taxon>Ustilaginomycotina</taxon>
        <taxon>Malasseziomycetes</taxon>
        <taxon>Malasseziales</taxon>
        <taxon>Malasseziaceae</taxon>
        <taxon>Malassezia</taxon>
    </lineage>
</organism>
<dbReference type="InterPro" id="IPR001214">
    <property type="entry name" value="SET_dom"/>
</dbReference>
<dbReference type="OrthoDB" id="441812at2759"/>
<dbReference type="InterPro" id="IPR050600">
    <property type="entry name" value="SETD3_SETD6_MTase"/>
</dbReference>
<dbReference type="InterPro" id="IPR046341">
    <property type="entry name" value="SET_dom_sf"/>
</dbReference>
<sequence>MAVSAPGSYAVVAKSSIPSGEIIARIPCSALFCVRYSDLAKKHALQQALGRYASTLCLALCVLHEQEIGARSTYASYLELIPDVCLPMAWDSKSEASTWLRGTEASRILQRQEYAYKHGLKYTGTCYTELAMFWHDVGESILYDALGAKVSWKAFVRAFSLVSSRAFVIDVFHGLCMVPLADMFNHAAPSNLQVESDMEVCLQCGSNEHIECHVVSANGNIPPNTVDIRTIEPLDAGEEALNSYGELGNAELLCQYGFVSDTKSGWERCSWDIRLPSEREELCNCLGCDPAALDNVEQVRSLEPIYAAQMQRDLCDDGLAPAYTDEDGLAHDFAPISQKNRHDQLCPLFVDAVGRVSWPLWRLALGLENQICSRIHPLDSHLAHWHADRSVSLTPRVKTACERIVQLCQVRLEQLRVFHEDQSIDPPSSTSDALHFAVQHAWQDMSILQACQGRYDTGCTDMGGLST</sequence>
<dbReference type="PANTHER" id="PTHR13271">
    <property type="entry name" value="UNCHARACTERIZED PUTATIVE METHYLTRANSFERASE"/>
    <property type="match status" value="1"/>
</dbReference>
<accession>A8PZK6</accession>
<dbReference type="PANTHER" id="PTHR13271:SF34">
    <property type="entry name" value="N-LYSINE METHYLTRANSFERASE SETD6"/>
    <property type="match status" value="1"/>
</dbReference>
<evidence type="ECO:0000313" key="3">
    <source>
        <dbReference type="Proteomes" id="UP000008837"/>
    </source>
</evidence>
<dbReference type="RefSeq" id="XP_001730928.1">
    <property type="nucleotide sequence ID" value="XM_001730876.1"/>
</dbReference>
<feature type="domain" description="SET" evidence="1">
    <location>
        <begin position="1"/>
        <end position="245"/>
    </location>
</feature>
<reference evidence="2 3" key="1">
    <citation type="journal article" date="2007" name="Proc. Natl. Acad. Sci. U.S.A.">
        <title>Dandruff-associated Malassezia genomes reveal convergent and divergent virulence traits shared with plant and human fungal pathogens.</title>
        <authorList>
            <person name="Xu J."/>
            <person name="Saunders C.W."/>
            <person name="Hu P."/>
            <person name="Grant R.A."/>
            <person name="Boekhout T."/>
            <person name="Kuramae E.E."/>
            <person name="Kronstad J.W."/>
            <person name="Deangelis Y.M."/>
            <person name="Reeder N.L."/>
            <person name="Johnstone K.R."/>
            <person name="Leland M."/>
            <person name="Fieno A.M."/>
            <person name="Begley W.M."/>
            <person name="Sun Y."/>
            <person name="Lacey M.P."/>
            <person name="Chaudhary T."/>
            <person name="Keough T."/>
            <person name="Chu L."/>
            <person name="Sears R."/>
            <person name="Yuan B."/>
            <person name="Dawson T.L.Jr."/>
        </authorList>
    </citation>
    <scope>NUCLEOTIDE SEQUENCE [LARGE SCALE GENOMIC DNA]</scope>
    <source>
        <strain evidence="3">ATCC MYA-4612 / CBS 7966</strain>
    </source>
</reference>
<dbReference type="InParanoid" id="A8PZK6"/>
<dbReference type="VEuPathDB" id="FungiDB:MGL_1927"/>
<name>A8PZK6_MALGO</name>
<dbReference type="Proteomes" id="UP000008837">
    <property type="component" value="Unassembled WGS sequence"/>
</dbReference>
<dbReference type="STRING" id="425265.A8PZK6"/>
<evidence type="ECO:0000259" key="1">
    <source>
        <dbReference type="PROSITE" id="PS50280"/>
    </source>
</evidence>
<evidence type="ECO:0000313" key="2">
    <source>
        <dbReference type="EMBL" id="EDP43714.1"/>
    </source>
</evidence>
<dbReference type="AlphaFoldDB" id="A8PZK6"/>
<dbReference type="SUPFAM" id="SSF82199">
    <property type="entry name" value="SET domain"/>
    <property type="match status" value="1"/>
</dbReference>
<dbReference type="Gene3D" id="3.90.1410.10">
    <property type="entry name" value="set domain protein methyltransferase, domain 1"/>
    <property type="match status" value="1"/>
</dbReference>
<comment type="caution">
    <text evidence="2">The sequence shown here is derived from an EMBL/GenBank/DDBJ whole genome shotgun (WGS) entry which is preliminary data.</text>
</comment>
<dbReference type="OMA" id="RCSWDIR"/>
<proteinExistence type="predicted"/>
<dbReference type="GO" id="GO:0005634">
    <property type="term" value="C:nucleus"/>
    <property type="evidence" value="ECO:0007669"/>
    <property type="project" value="TreeGrafter"/>
</dbReference>
<dbReference type="PROSITE" id="PS50280">
    <property type="entry name" value="SET"/>
    <property type="match status" value="1"/>
</dbReference>
<protein>
    <recommendedName>
        <fullName evidence="1">SET domain-containing protein</fullName>
    </recommendedName>
</protein>
<dbReference type="KEGG" id="mgl:MGL_1927"/>
<gene>
    <name evidence="2" type="ORF">MGL_1927</name>
</gene>
<keyword evidence="3" id="KW-1185">Reference proteome</keyword>
<dbReference type="GO" id="GO:0016279">
    <property type="term" value="F:protein-lysine N-methyltransferase activity"/>
    <property type="evidence" value="ECO:0007669"/>
    <property type="project" value="TreeGrafter"/>
</dbReference>
<dbReference type="GeneID" id="5855235"/>
<dbReference type="CDD" id="cd10527">
    <property type="entry name" value="SET_LSMT"/>
    <property type="match status" value="1"/>
</dbReference>